<keyword evidence="2" id="KW-1185">Reference proteome</keyword>
<accession>J0QQ01</accession>
<proteinExistence type="predicted"/>
<gene>
    <name evidence="1" type="ORF">MCY_00034</name>
</gene>
<protein>
    <submittedName>
        <fullName evidence="1">Uncharacterized protein</fullName>
    </submittedName>
</protein>
<dbReference type="AlphaFoldDB" id="J0QQ01"/>
<evidence type="ECO:0000313" key="2">
    <source>
        <dbReference type="Proteomes" id="UP000001077"/>
    </source>
</evidence>
<organism evidence="1 2">
    <name type="scientific">Bartonella rattimassiliensis 15908</name>
    <dbReference type="NCBI Taxonomy" id="1094556"/>
    <lineage>
        <taxon>Bacteria</taxon>
        <taxon>Pseudomonadati</taxon>
        <taxon>Pseudomonadota</taxon>
        <taxon>Alphaproteobacteria</taxon>
        <taxon>Hyphomicrobiales</taxon>
        <taxon>Bartonellaceae</taxon>
        <taxon>Bartonella</taxon>
    </lineage>
</organism>
<reference evidence="1 2" key="1">
    <citation type="submission" date="2012-03" db="EMBL/GenBank/DDBJ databases">
        <title>The Genome Sequence of Bartonella rattimassiliensis 15908.</title>
        <authorList>
            <consortium name="The Broad Institute Genome Sequencing Platform"/>
            <consortium name="The Broad Institute Genome Sequencing Center for Infectious Disease"/>
            <person name="Feldgarden M."/>
            <person name="Kirby J."/>
            <person name="Kosoy M."/>
            <person name="Birtles R."/>
            <person name="Probert W.S."/>
            <person name="Chiaraviglio L."/>
            <person name="Young S.K."/>
            <person name="Zeng Q."/>
            <person name="Gargeya S."/>
            <person name="Fitzgerald M."/>
            <person name="Haas B."/>
            <person name="Abouelleil A."/>
            <person name="Alvarado L."/>
            <person name="Arachchi H.M."/>
            <person name="Berlin A."/>
            <person name="Chapman S.B."/>
            <person name="Gearin G."/>
            <person name="Goldberg J."/>
            <person name="Griggs A."/>
            <person name="Gujja S."/>
            <person name="Hansen M."/>
            <person name="Heiman D."/>
            <person name="Howarth C."/>
            <person name="Larimer J."/>
            <person name="Lui A."/>
            <person name="MacDonald P.J.P."/>
            <person name="McCowen C."/>
            <person name="Montmayeur A."/>
            <person name="Murphy C."/>
            <person name="Neiman D."/>
            <person name="Pearson M."/>
            <person name="Priest M."/>
            <person name="Roberts A."/>
            <person name="Saif S."/>
            <person name="Shea T."/>
            <person name="Sisk P."/>
            <person name="Stolte C."/>
            <person name="Sykes S."/>
            <person name="Wortman J."/>
            <person name="Nusbaum C."/>
            <person name="Birren B."/>
        </authorList>
    </citation>
    <scope>NUCLEOTIDE SEQUENCE [LARGE SCALE GENOMIC DNA]</scope>
    <source>
        <strain evidence="1 2">15908</strain>
    </source>
</reference>
<sequence length="31" mass="3739">MRINSVRFDPNFFCATHHNQEETEKSNKTTR</sequence>
<dbReference type="Proteomes" id="UP000001077">
    <property type="component" value="Unassembled WGS sequence"/>
</dbReference>
<dbReference type="EMBL" id="AILY01000003">
    <property type="protein sequence ID" value="EJF87831.1"/>
    <property type="molecule type" value="Genomic_DNA"/>
</dbReference>
<evidence type="ECO:0000313" key="1">
    <source>
        <dbReference type="EMBL" id="EJF87831.1"/>
    </source>
</evidence>
<dbReference type="HOGENOM" id="CLU_3395255_0_0_5"/>
<comment type="caution">
    <text evidence="1">The sequence shown here is derived from an EMBL/GenBank/DDBJ whole genome shotgun (WGS) entry which is preliminary data.</text>
</comment>
<name>J0QQ01_9HYPH</name>